<dbReference type="GO" id="GO:0043596">
    <property type="term" value="C:nuclear replication fork"/>
    <property type="evidence" value="ECO:0007669"/>
    <property type="project" value="TreeGrafter"/>
</dbReference>
<organism evidence="5 6">
    <name type="scientific">Nesidiocoris tenuis</name>
    <dbReference type="NCBI Taxonomy" id="355587"/>
    <lineage>
        <taxon>Eukaryota</taxon>
        <taxon>Metazoa</taxon>
        <taxon>Ecdysozoa</taxon>
        <taxon>Arthropoda</taxon>
        <taxon>Hexapoda</taxon>
        <taxon>Insecta</taxon>
        <taxon>Pterygota</taxon>
        <taxon>Neoptera</taxon>
        <taxon>Paraneoptera</taxon>
        <taxon>Hemiptera</taxon>
        <taxon>Heteroptera</taxon>
        <taxon>Panheteroptera</taxon>
        <taxon>Cimicomorpha</taxon>
        <taxon>Miridae</taxon>
        <taxon>Dicyphina</taxon>
        <taxon>Nesidiocoris</taxon>
    </lineage>
</organism>
<sequence>MAYDTVPAGCNSTRKTPTPMKNHSEVMRTSTRRIMYEEADDDINGSSSLAQETKLPALVRPESLVGDDWLEEDIVRPNKKMRSNEFLGEPLRMPRTNGSSAFRTPSPPPPPETCVKVLVEGKLLVVPVPAVNEHLNIEWLAEETAKRYKCLEGVEPKLGLLTSDGAFLLNSDPVSLVLPMGELQGRVVSWNLPSLVALYEEICSQNNISSDTSVISILQTCPATQSADFGCTVFDSDQLNCIMKVLARHQPLQNLSLSGIDVSDSNIK</sequence>
<evidence type="ECO:0000256" key="1">
    <source>
        <dbReference type="ARBA" id="ARBA00004123"/>
    </source>
</evidence>
<evidence type="ECO:0000256" key="3">
    <source>
        <dbReference type="ARBA" id="ARBA00023242"/>
    </source>
</evidence>
<keyword evidence="2" id="KW-0677">Repeat</keyword>
<dbReference type="AlphaFoldDB" id="A0A6H5G9X8"/>
<proteinExistence type="predicted"/>
<dbReference type="GO" id="GO:0031297">
    <property type="term" value="P:replication fork processing"/>
    <property type="evidence" value="ECO:0007669"/>
    <property type="project" value="TreeGrafter"/>
</dbReference>
<dbReference type="PANTHER" id="PTHR46358:SF1">
    <property type="entry name" value="TONSOKU-LIKE PROTEIN"/>
    <property type="match status" value="1"/>
</dbReference>
<dbReference type="GO" id="GO:0000724">
    <property type="term" value="P:double-strand break repair via homologous recombination"/>
    <property type="evidence" value="ECO:0007669"/>
    <property type="project" value="TreeGrafter"/>
</dbReference>
<accession>A0A6H5G9X8</accession>
<feature type="region of interest" description="Disordered" evidence="4">
    <location>
        <begin position="89"/>
        <end position="110"/>
    </location>
</feature>
<feature type="compositionally biased region" description="Polar residues" evidence="4">
    <location>
        <begin position="10"/>
        <end position="21"/>
    </location>
</feature>
<evidence type="ECO:0000313" key="5">
    <source>
        <dbReference type="EMBL" id="CAA9999156.1"/>
    </source>
</evidence>
<evidence type="ECO:0000256" key="2">
    <source>
        <dbReference type="ARBA" id="ARBA00022737"/>
    </source>
</evidence>
<dbReference type="EMBL" id="CADCXU010008305">
    <property type="protein sequence ID" value="CAA9999156.1"/>
    <property type="molecule type" value="Genomic_DNA"/>
</dbReference>
<protein>
    <submittedName>
        <fullName evidence="5">Uncharacterized protein</fullName>
    </submittedName>
</protein>
<keyword evidence="3" id="KW-0539">Nucleus</keyword>
<evidence type="ECO:0000313" key="6">
    <source>
        <dbReference type="Proteomes" id="UP000479000"/>
    </source>
</evidence>
<feature type="region of interest" description="Disordered" evidence="4">
    <location>
        <begin position="1"/>
        <end position="26"/>
    </location>
</feature>
<comment type="subcellular location">
    <subcellularLocation>
        <location evidence="1">Nucleus</location>
    </subcellularLocation>
</comment>
<dbReference type="PANTHER" id="PTHR46358">
    <property type="entry name" value="TONSOKU-LIKE PROTEIN"/>
    <property type="match status" value="1"/>
</dbReference>
<gene>
    <name evidence="5" type="ORF">NTEN_LOCUS5439</name>
</gene>
<dbReference type="InterPro" id="IPR052311">
    <property type="entry name" value="MMS22L-TONSL_complex_comp"/>
</dbReference>
<reference evidence="5 6" key="1">
    <citation type="submission" date="2020-02" db="EMBL/GenBank/DDBJ databases">
        <authorList>
            <person name="Ferguson B K."/>
        </authorList>
    </citation>
    <scope>NUCLEOTIDE SEQUENCE [LARGE SCALE GENOMIC DNA]</scope>
</reference>
<feature type="non-terminal residue" evidence="5">
    <location>
        <position position="268"/>
    </location>
</feature>
<keyword evidence="6" id="KW-1185">Reference proteome</keyword>
<dbReference type="Proteomes" id="UP000479000">
    <property type="component" value="Unassembled WGS sequence"/>
</dbReference>
<dbReference type="OrthoDB" id="273147at2759"/>
<name>A0A6H5G9X8_9HEMI</name>
<evidence type="ECO:0000256" key="4">
    <source>
        <dbReference type="SAM" id="MobiDB-lite"/>
    </source>
</evidence>